<comment type="similarity">
    <text evidence="2">Belongs to the glycosyltransferase 31 family. Beta3-Gal-T subfamily.</text>
</comment>
<evidence type="ECO:0000256" key="4">
    <source>
        <dbReference type="ARBA" id="ARBA00022968"/>
    </source>
</evidence>
<organism evidence="7">
    <name type="scientific">Grammatophora oceanica</name>
    <dbReference type="NCBI Taxonomy" id="210454"/>
    <lineage>
        <taxon>Eukaryota</taxon>
        <taxon>Sar</taxon>
        <taxon>Stramenopiles</taxon>
        <taxon>Ochrophyta</taxon>
        <taxon>Bacillariophyta</taxon>
        <taxon>Fragilariophyceae</taxon>
        <taxon>Fragilariophycidae</taxon>
        <taxon>Rhabdonematales</taxon>
        <taxon>Grammatophoraceae</taxon>
        <taxon>Grammatophora</taxon>
    </lineage>
</organism>
<protein>
    <recommendedName>
        <fullName evidence="8">Hexosyltransferase</fullName>
    </recommendedName>
</protein>
<proteinExistence type="inferred from homology"/>
<dbReference type="GO" id="GO:0016263">
    <property type="term" value="F:glycoprotein-N-acetylgalactosamine 3-beta-galactosyltransferase activity"/>
    <property type="evidence" value="ECO:0007669"/>
    <property type="project" value="TreeGrafter"/>
</dbReference>
<name>A0A7S1Y610_9STRA</name>
<evidence type="ECO:0000256" key="3">
    <source>
        <dbReference type="ARBA" id="ARBA00022692"/>
    </source>
</evidence>
<dbReference type="InterPro" id="IPR026050">
    <property type="entry name" value="C1GALT1/C1GALT1_chp1"/>
</dbReference>
<dbReference type="PANTHER" id="PTHR23033:SF14">
    <property type="entry name" value="GLYCOPROTEIN-N-ACETYLGALACTOSAMINE 3-BETA-GALACTOSYLTRANSFERASE 1-RELATED"/>
    <property type="match status" value="1"/>
</dbReference>
<evidence type="ECO:0000256" key="1">
    <source>
        <dbReference type="ARBA" id="ARBA00004606"/>
    </source>
</evidence>
<dbReference type="PANTHER" id="PTHR23033">
    <property type="entry name" value="BETA1,3-GALACTOSYLTRANSFERASE"/>
    <property type="match status" value="1"/>
</dbReference>
<gene>
    <name evidence="7" type="ORF">GOCE00092_LOCUS8545</name>
</gene>
<evidence type="ECO:0000256" key="2">
    <source>
        <dbReference type="ARBA" id="ARBA00006462"/>
    </source>
</evidence>
<dbReference type="AlphaFoldDB" id="A0A7S1Y610"/>
<comment type="subcellular location">
    <subcellularLocation>
        <location evidence="1">Membrane</location>
        <topology evidence="1">Single-pass type II membrane protein</topology>
    </subcellularLocation>
</comment>
<dbReference type="GO" id="GO:0016020">
    <property type="term" value="C:membrane"/>
    <property type="evidence" value="ECO:0007669"/>
    <property type="project" value="UniProtKB-SubCell"/>
</dbReference>
<evidence type="ECO:0000256" key="6">
    <source>
        <dbReference type="ARBA" id="ARBA00023136"/>
    </source>
</evidence>
<keyword evidence="6" id="KW-0472">Membrane</keyword>
<keyword evidence="5" id="KW-1133">Transmembrane helix</keyword>
<dbReference type="Gene3D" id="3.90.550.50">
    <property type="match status" value="1"/>
</dbReference>
<reference evidence="7" key="1">
    <citation type="submission" date="2021-01" db="EMBL/GenBank/DDBJ databases">
        <authorList>
            <person name="Corre E."/>
            <person name="Pelletier E."/>
            <person name="Niang G."/>
            <person name="Scheremetjew M."/>
            <person name="Finn R."/>
            <person name="Kale V."/>
            <person name="Holt S."/>
            <person name="Cochrane G."/>
            <person name="Meng A."/>
            <person name="Brown T."/>
            <person name="Cohen L."/>
        </authorList>
    </citation>
    <scope>NUCLEOTIDE SEQUENCE</scope>
    <source>
        <strain evidence="7">CCMP 410</strain>
    </source>
</reference>
<dbReference type="EMBL" id="HBGK01017056">
    <property type="protein sequence ID" value="CAD9279635.1"/>
    <property type="molecule type" value="Transcribed_RNA"/>
</dbReference>
<keyword evidence="4" id="KW-0735">Signal-anchor</keyword>
<accession>A0A7S1Y610</accession>
<evidence type="ECO:0008006" key="8">
    <source>
        <dbReference type="Google" id="ProtNLM"/>
    </source>
</evidence>
<evidence type="ECO:0000313" key="7">
    <source>
        <dbReference type="EMBL" id="CAD9279635.1"/>
    </source>
</evidence>
<sequence>MEDFDYFFLGGEDLFVIPDNLRAYLSTLGSPDEAHFAGRRFKGRGEDNYFNSGGAGYALSRGTLRKYIAEGYEDEEHCSPHRRTPMEDVMMARCLRHKFGLGLTDTRDGEGRERFHPFAPGTHFTWKHDPKDWYEEYNQEWGIKLGAQCCAPDSVSFHYIKKPAMVRHLHCLLYDCQKS</sequence>
<keyword evidence="3" id="KW-0812">Transmembrane</keyword>
<evidence type="ECO:0000256" key="5">
    <source>
        <dbReference type="ARBA" id="ARBA00022989"/>
    </source>
</evidence>